<dbReference type="AlphaFoldDB" id="A0A238JE65"/>
<reference evidence="2" key="1">
    <citation type="submission" date="2017-05" db="EMBL/GenBank/DDBJ databases">
        <authorList>
            <person name="Rodrigo-Torres L."/>
            <person name="Arahal R. D."/>
            <person name="Lucena T."/>
        </authorList>
    </citation>
    <scope>NUCLEOTIDE SEQUENCE [LARGE SCALE GENOMIC DNA]</scope>
    <source>
        <strain evidence="2">CECT 8649</strain>
    </source>
</reference>
<protein>
    <submittedName>
        <fullName evidence="1">Uncharacterized protein</fullName>
    </submittedName>
</protein>
<evidence type="ECO:0000313" key="2">
    <source>
        <dbReference type="Proteomes" id="UP000225972"/>
    </source>
</evidence>
<accession>A0A238JE65</accession>
<keyword evidence="2" id="KW-1185">Reference proteome</keyword>
<name>A0A238JE65_9RHOB</name>
<dbReference type="Proteomes" id="UP000225972">
    <property type="component" value="Unassembled WGS sequence"/>
</dbReference>
<evidence type="ECO:0000313" key="1">
    <source>
        <dbReference type="EMBL" id="SMX28929.1"/>
    </source>
</evidence>
<gene>
    <name evidence="1" type="ORF">TRP8649_03057</name>
</gene>
<proteinExistence type="predicted"/>
<dbReference type="EMBL" id="FXXP01000002">
    <property type="protein sequence ID" value="SMX28929.1"/>
    <property type="molecule type" value="Genomic_DNA"/>
</dbReference>
<sequence length="74" mass="8703">MEFQVRPFSGTISQRDVNLSFPVNRKHGRCAFCVDRDLRRAFCFLTRILRIALCLPQERRIRVALWLGKASLRP</sequence>
<organism evidence="1 2">
    <name type="scientific">Pelagimonas phthalicica</name>
    <dbReference type="NCBI Taxonomy" id="1037362"/>
    <lineage>
        <taxon>Bacteria</taxon>
        <taxon>Pseudomonadati</taxon>
        <taxon>Pseudomonadota</taxon>
        <taxon>Alphaproteobacteria</taxon>
        <taxon>Rhodobacterales</taxon>
        <taxon>Roseobacteraceae</taxon>
        <taxon>Pelagimonas</taxon>
    </lineage>
</organism>